<feature type="transmembrane region" description="Helical" evidence="5">
    <location>
        <begin position="21"/>
        <end position="38"/>
    </location>
</feature>
<evidence type="ECO:0000313" key="7">
    <source>
        <dbReference type="EMBL" id="TMI77083.1"/>
    </source>
</evidence>
<evidence type="ECO:0000259" key="6">
    <source>
        <dbReference type="Pfam" id="PF04932"/>
    </source>
</evidence>
<proteinExistence type="predicted"/>
<feature type="transmembrane region" description="Helical" evidence="5">
    <location>
        <begin position="115"/>
        <end position="133"/>
    </location>
</feature>
<dbReference type="Proteomes" id="UP000318834">
    <property type="component" value="Unassembled WGS sequence"/>
</dbReference>
<feature type="transmembrane region" description="Helical" evidence="5">
    <location>
        <begin position="264"/>
        <end position="282"/>
    </location>
</feature>
<feature type="transmembrane region" description="Helical" evidence="5">
    <location>
        <begin position="80"/>
        <end position="103"/>
    </location>
</feature>
<keyword evidence="2 5" id="KW-0812">Transmembrane</keyword>
<comment type="subcellular location">
    <subcellularLocation>
        <location evidence="1">Membrane</location>
        <topology evidence="1">Multi-pass membrane protein</topology>
    </subcellularLocation>
</comment>
<evidence type="ECO:0000256" key="2">
    <source>
        <dbReference type="ARBA" id="ARBA00022692"/>
    </source>
</evidence>
<feature type="domain" description="O-antigen ligase-related" evidence="6">
    <location>
        <begin position="217"/>
        <end position="386"/>
    </location>
</feature>
<evidence type="ECO:0000256" key="1">
    <source>
        <dbReference type="ARBA" id="ARBA00004141"/>
    </source>
</evidence>
<protein>
    <submittedName>
        <fullName evidence="7">O-antigen ligase family protein</fullName>
    </submittedName>
</protein>
<keyword evidence="3 5" id="KW-1133">Transmembrane helix</keyword>
<keyword evidence="7" id="KW-0436">Ligase</keyword>
<feature type="transmembrane region" description="Helical" evidence="5">
    <location>
        <begin position="186"/>
        <end position="203"/>
    </location>
</feature>
<feature type="transmembrane region" description="Helical" evidence="5">
    <location>
        <begin position="374"/>
        <end position="394"/>
    </location>
</feature>
<organism evidence="7 8">
    <name type="scientific">Candidatus Segetimicrobium genomatis</name>
    <dbReference type="NCBI Taxonomy" id="2569760"/>
    <lineage>
        <taxon>Bacteria</taxon>
        <taxon>Bacillati</taxon>
        <taxon>Candidatus Sysuimicrobiota</taxon>
        <taxon>Candidatus Sysuimicrobiia</taxon>
        <taxon>Candidatus Sysuimicrobiales</taxon>
        <taxon>Candidatus Segetimicrobiaceae</taxon>
        <taxon>Candidatus Segetimicrobium</taxon>
    </lineage>
</organism>
<dbReference type="EMBL" id="VBAP01000007">
    <property type="protein sequence ID" value="TMI77083.1"/>
    <property type="molecule type" value="Genomic_DNA"/>
</dbReference>
<evidence type="ECO:0000256" key="4">
    <source>
        <dbReference type="ARBA" id="ARBA00023136"/>
    </source>
</evidence>
<dbReference type="PANTHER" id="PTHR37422:SF13">
    <property type="entry name" value="LIPOPOLYSACCHARIDE BIOSYNTHESIS PROTEIN PA4999-RELATED"/>
    <property type="match status" value="1"/>
</dbReference>
<feature type="transmembrane region" description="Helical" evidence="5">
    <location>
        <begin position="50"/>
        <end position="68"/>
    </location>
</feature>
<reference evidence="7 8" key="1">
    <citation type="journal article" date="2019" name="Nat. Microbiol.">
        <title>Mediterranean grassland soil C-N compound turnover is dependent on rainfall and depth, and is mediated by genomically divergent microorganisms.</title>
        <authorList>
            <person name="Diamond S."/>
            <person name="Andeer P.F."/>
            <person name="Li Z."/>
            <person name="Crits-Christoph A."/>
            <person name="Burstein D."/>
            <person name="Anantharaman K."/>
            <person name="Lane K.R."/>
            <person name="Thomas B.C."/>
            <person name="Pan C."/>
            <person name="Northen T.R."/>
            <person name="Banfield J.F."/>
        </authorList>
    </citation>
    <scope>NUCLEOTIDE SEQUENCE [LARGE SCALE GENOMIC DNA]</scope>
    <source>
        <strain evidence="7">NP_8</strain>
    </source>
</reference>
<dbReference type="PANTHER" id="PTHR37422">
    <property type="entry name" value="TEICHURONIC ACID BIOSYNTHESIS PROTEIN TUAE"/>
    <property type="match status" value="1"/>
</dbReference>
<name>A0A537J0L8_9BACT</name>
<evidence type="ECO:0000256" key="3">
    <source>
        <dbReference type="ARBA" id="ARBA00022989"/>
    </source>
</evidence>
<dbReference type="AlphaFoldDB" id="A0A537J0L8"/>
<accession>A0A537J0L8</accession>
<evidence type="ECO:0000313" key="8">
    <source>
        <dbReference type="Proteomes" id="UP000318834"/>
    </source>
</evidence>
<feature type="transmembrane region" description="Helical" evidence="5">
    <location>
        <begin position="140"/>
        <end position="166"/>
    </location>
</feature>
<comment type="caution">
    <text evidence="7">The sequence shown here is derived from an EMBL/GenBank/DDBJ whole genome shotgun (WGS) entry which is preliminary data.</text>
</comment>
<feature type="transmembrane region" description="Helical" evidence="5">
    <location>
        <begin position="232"/>
        <end position="252"/>
    </location>
</feature>
<dbReference type="InterPro" id="IPR007016">
    <property type="entry name" value="O-antigen_ligase-rel_domated"/>
</dbReference>
<feature type="transmembrane region" description="Helical" evidence="5">
    <location>
        <begin position="406"/>
        <end position="423"/>
    </location>
</feature>
<gene>
    <name evidence="7" type="ORF">E6H05_01645</name>
</gene>
<dbReference type="InterPro" id="IPR051533">
    <property type="entry name" value="WaaL-like"/>
</dbReference>
<dbReference type="GO" id="GO:0016874">
    <property type="term" value="F:ligase activity"/>
    <property type="evidence" value="ECO:0007669"/>
    <property type="project" value="UniProtKB-KW"/>
</dbReference>
<keyword evidence="4 5" id="KW-0472">Membrane</keyword>
<dbReference type="GO" id="GO:0016020">
    <property type="term" value="C:membrane"/>
    <property type="evidence" value="ECO:0007669"/>
    <property type="project" value="UniProtKB-SubCell"/>
</dbReference>
<feature type="transmembrane region" description="Helical" evidence="5">
    <location>
        <begin position="210"/>
        <end position="226"/>
    </location>
</feature>
<evidence type="ECO:0000256" key="5">
    <source>
        <dbReference type="SAM" id="Phobius"/>
    </source>
</evidence>
<sequence length="456" mass="48466">MDAGTAILNLRNRELEQTGSKLLTWTMALAVAVVPLLIDLSNLDDTYYAGKARALSILAPVIVGGLLASRGIPVLRRTKLLAPLMAFVTAVALATVVSVNPLWSVVGALRRHEGMLSLVAYAVVCAGTLVVVARGGFRVWLAAVLTGGTLAGLYGIAQYFGFELIVRDSVRVDWWRPFSTSGNPNFLGAYMVLIGPLAAAALLTARRRSVAVLSLGALAVAVLAALCTYSRAAWLGLVVAAVVFGVQSARHVTGIDAQDARRRLAGVGAVVVVLVGMFFASHSPLAASQADWSAAQRAWTTIEPADPQGGFRWRLYFWGRTLQLLAKRPVLGYGPEALVLVFPQGWDAERSRLFGDMLFSPPRVDKAHNETLDMAMSIGILGVAAFWWVLVSAARAGRAALDAPGSQWALAAACLAAMAGYWVDVQWHFSVVSVAPVFWSVIGATGGMGLRKESVA</sequence>
<feature type="transmembrane region" description="Helical" evidence="5">
    <location>
        <begin position="429"/>
        <end position="450"/>
    </location>
</feature>
<dbReference type="Pfam" id="PF04932">
    <property type="entry name" value="Wzy_C"/>
    <property type="match status" value="1"/>
</dbReference>